<comment type="caution">
    <text evidence="3">The sequence shown here is derived from an EMBL/GenBank/DDBJ whole genome shotgun (WGS) entry which is preliminary data.</text>
</comment>
<dbReference type="PANTHER" id="PTHR42760">
    <property type="entry name" value="SHORT-CHAIN DEHYDROGENASES/REDUCTASES FAMILY MEMBER"/>
    <property type="match status" value="1"/>
</dbReference>
<dbReference type="GO" id="GO:0016616">
    <property type="term" value="F:oxidoreductase activity, acting on the CH-OH group of donors, NAD or NADP as acceptor"/>
    <property type="evidence" value="ECO:0007669"/>
    <property type="project" value="TreeGrafter"/>
</dbReference>
<dbReference type="SUPFAM" id="SSF51735">
    <property type="entry name" value="NAD(P)-binding Rossmann-fold domains"/>
    <property type="match status" value="1"/>
</dbReference>
<dbReference type="PANTHER" id="PTHR42760:SF40">
    <property type="entry name" value="3-OXOACYL-[ACYL-CARRIER-PROTEIN] REDUCTASE, CHLOROPLASTIC"/>
    <property type="match status" value="1"/>
</dbReference>
<dbReference type="GO" id="GO:0030497">
    <property type="term" value="P:fatty acid elongation"/>
    <property type="evidence" value="ECO:0007669"/>
    <property type="project" value="TreeGrafter"/>
</dbReference>
<name>A0AAW3P9T6_9BURK</name>
<dbReference type="AlphaFoldDB" id="A0AAW3P9T6"/>
<dbReference type="PRINTS" id="PR00080">
    <property type="entry name" value="SDRFAMILY"/>
</dbReference>
<evidence type="ECO:0000313" key="4">
    <source>
        <dbReference type="Proteomes" id="UP000063236"/>
    </source>
</evidence>
<dbReference type="EMBL" id="LPJV01000059">
    <property type="protein sequence ID" value="KWF46765.1"/>
    <property type="molecule type" value="Genomic_DNA"/>
</dbReference>
<organism evidence="3 4">
    <name type="scientific">Burkholderia diffusa</name>
    <dbReference type="NCBI Taxonomy" id="488732"/>
    <lineage>
        <taxon>Bacteria</taxon>
        <taxon>Pseudomonadati</taxon>
        <taxon>Pseudomonadota</taxon>
        <taxon>Betaproteobacteria</taxon>
        <taxon>Burkholderiales</taxon>
        <taxon>Burkholderiaceae</taxon>
        <taxon>Burkholderia</taxon>
        <taxon>Burkholderia cepacia complex</taxon>
    </lineage>
</organism>
<keyword evidence="2" id="KW-0560">Oxidoreductase</keyword>
<comment type="similarity">
    <text evidence="1">Belongs to the short-chain dehydrogenases/reductases (SDR) family.</text>
</comment>
<protein>
    <recommendedName>
        <fullName evidence="5">3-oxoacyl-ACP reductase</fullName>
    </recommendedName>
</protein>
<dbReference type="Gene3D" id="3.40.50.720">
    <property type="entry name" value="NAD(P)-binding Rossmann-like Domain"/>
    <property type="match status" value="1"/>
</dbReference>
<dbReference type="Pfam" id="PF13561">
    <property type="entry name" value="adh_short_C2"/>
    <property type="match status" value="1"/>
</dbReference>
<accession>A0AAW3P9T6</accession>
<dbReference type="Proteomes" id="UP000063236">
    <property type="component" value="Unassembled WGS sequence"/>
</dbReference>
<evidence type="ECO:0000256" key="1">
    <source>
        <dbReference type="ARBA" id="ARBA00006484"/>
    </source>
</evidence>
<sequence>MKRIALVTDAADGAGKCIAARLAREGITVVVTAGRPDVAQHVADELAADDLQATALALDVDDESSVNAVYSAIEQRFGRLDILVNNAGVRGLEAAAPARVEDMSLSIWEHTLNVNLNGTFLMCRGAIPLMRRGRFGRIVNISSHSARGRSALPDSSHVASKSAVLGLSRVLAGEVGQAGITVNCVAPSYVCAAGAPATEPVPGFFERSIGDSAVGRLAVPADIADAVAFLCSDGAAFITGAVLDVNGGAFMT</sequence>
<reference evidence="3 4" key="1">
    <citation type="submission" date="2015-11" db="EMBL/GenBank/DDBJ databases">
        <title>Expanding the genomic diversity of Burkholderia species for the development of highly accurate diagnostics.</title>
        <authorList>
            <person name="Sahl J."/>
            <person name="Keim P."/>
            <person name="Wagner D."/>
        </authorList>
    </citation>
    <scope>NUCLEOTIDE SEQUENCE [LARGE SCALE GENOMIC DNA]</scope>
    <source>
        <strain evidence="3 4">MSMB378WGS</strain>
    </source>
</reference>
<evidence type="ECO:0000256" key="2">
    <source>
        <dbReference type="ARBA" id="ARBA00023002"/>
    </source>
</evidence>
<dbReference type="InterPro" id="IPR002347">
    <property type="entry name" value="SDR_fam"/>
</dbReference>
<dbReference type="InterPro" id="IPR036291">
    <property type="entry name" value="NAD(P)-bd_dom_sf"/>
</dbReference>
<evidence type="ECO:0008006" key="5">
    <source>
        <dbReference type="Google" id="ProtNLM"/>
    </source>
</evidence>
<dbReference type="RefSeq" id="WP_060188579.1">
    <property type="nucleotide sequence ID" value="NZ_LPJS01000026.1"/>
</dbReference>
<dbReference type="PRINTS" id="PR00081">
    <property type="entry name" value="GDHRDH"/>
</dbReference>
<dbReference type="FunFam" id="3.40.50.720:FF:000173">
    <property type="entry name" value="3-oxoacyl-[acyl-carrier protein] reductase"/>
    <property type="match status" value="1"/>
</dbReference>
<evidence type="ECO:0000313" key="3">
    <source>
        <dbReference type="EMBL" id="KWF46765.1"/>
    </source>
</evidence>
<proteinExistence type="inferred from homology"/>
<gene>
    <name evidence="3" type="ORF">WL88_26025</name>
</gene>